<gene>
    <name evidence="1" type="ORF">BDM02DRAFT_3114212</name>
</gene>
<reference evidence="1" key="1">
    <citation type="submission" date="2019-10" db="EMBL/GenBank/DDBJ databases">
        <authorList>
            <consortium name="DOE Joint Genome Institute"/>
            <person name="Kuo A."/>
            <person name="Miyauchi S."/>
            <person name="Kiss E."/>
            <person name="Drula E."/>
            <person name="Kohler A."/>
            <person name="Sanchez-Garcia M."/>
            <person name="Andreopoulos B."/>
            <person name="Barry K.W."/>
            <person name="Bonito G."/>
            <person name="Buee M."/>
            <person name="Carver A."/>
            <person name="Chen C."/>
            <person name="Cichocki N."/>
            <person name="Clum A."/>
            <person name="Culley D."/>
            <person name="Crous P.W."/>
            <person name="Fauchery L."/>
            <person name="Girlanda M."/>
            <person name="Hayes R."/>
            <person name="Keri Z."/>
            <person name="Labutti K."/>
            <person name="Lipzen A."/>
            <person name="Lombard V."/>
            <person name="Magnuson J."/>
            <person name="Maillard F."/>
            <person name="Morin E."/>
            <person name="Murat C."/>
            <person name="Nolan M."/>
            <person name="Ohm R."/>
            <person name="Pangilinan J."/>
            <person name="Pereira M."/>
            <person name="Perotto S."/>
            <person name="Peter M."/>
            <person name="Riley R."/>
            <person name="Sitrit Y."/>
            <person name="Stielow B."/>
            <person name="Szollosi G."/>
            <person name="Zifcakova L."/>
            <person name="Stursova M."/>
            <person name="Spatafora J.W."/>
            <person name="Tedersoo L."/>
            <person name="Vaario L.-M."/>
            <person name="Yamada A."/>
            <person name="Yan M."/>
            <person name="Wang P."/>
            <person name="Xu J."/>
            <person name="Bruns T."/>
            <person name="Baldrian P."/>
            <person name="Vilgalys R."/>
            <person name="Henrissat B."/>
            <person name="Grigoriev I.V."/>
            <person name="Hibbett D."/>
            <person name="Nagy L.G."/>
            <person name="Martin F.M."/>
        </authorList>
    </citation>
    <scope>NUCLEOTIDE SEQUENCE</scope>
    <source>
        <strain evidence="1">P2</strain>
    </source>
</reference>
<name>A0ACB6ZI27_THEGA</name>
<protein>
    <submittedName>
        <fullName evidence="1">Uncharacterized protein</fullName>
    </submittedName>
</protein>
<evidence type="ECO:0000313" key="2">
    <source>
        <dbReference type="Proteomes" id="UP000886501"/>
    </source>
</evidence>
<proteinExistence type="predicted"/>
<sequence>MALSGSGNVYDALFLPARSALWDTKVSKTRSVQYPPKSNTLGDQLPKCQQMGLVGSLTREMTKVSGFEFADYWDDGNRS</sequence>
<accession>A0ACB6ZI27</accession>
<dbReference type="Proteomes" id="UP000886501">
    <property type="component" value="Unassembled WGS sequence"/>
</dbReference>
<comment type="caution">
    <text evidence="1">The sequence shown here is derived from an EMBL/GenBank/DDBJ whole genome shotgun (WGS) entry which is preliminary data.</text>
</comment>
<reference evidence="1" key="2">
    <citation type="journal article" date="2020" name="Nat. Commun.">
        <title>Large-scale genome sequencing of mycorrhizal fungi provides insights into the early evolution of symbiotic traits.</title>
        <authorList>
            <person name="Miyauchi S."/>
            <person name="Kiss E."/>
            <person name="Kuo A."/>
            <person name="Drula E."/>
            <person name="Kohler A."/>
            <person name="Sanchez-Garcia M."/>
            <person name="Morin E."/>
            <person name="Andreopoulos B."/>
            <person name="Barry K.W."/>
            <person name="Bonito G."/>
            <person name="Buee M."/>
            <person name="Carver A."/>
            <person name="Chen C."/>
            <person name="Cichocki N."/>
            <person name="Clum A."/>
            <person name="Culley D."/>
            <person name="Crous P.W."/>
            <person name="Fauchery L."/>
            <person name="Girlanda M."/>
            <person name="Hayes R.D."/>
            <person name="Keri Z."/>
            <person name="LaButti K."/>
            <person name="Lipzen A."/>
            <person name="Lombard V."/>
            <person name="Magnuson J."/>
            <person name="Maillard F."/>
            <person name="Murat C."/>
            <person name="Nolan M."/>
            <person name="Ohm R.A."/>
            <person name="Pangilinan J."/>
            <person name="Pereira M.F."/>
            <person name="Perotto S."/>
            <person name="Peter M."/>
            <person name="Pfister S."/>
            <person name="Riley R."/>
            <person name="Sitrit Y."/>
            <person name="Stielow J.B."/>
            <person name="Szollosi G."/>
            <person name="Zifcakova L."/>
            <person name="Stursova M."/>
            <person name="Spatafora J.W."/>
            <person name="Tedersoo L."/>
            <person name="Vaario L.M."/>
            <person name="Yamada A."/>
            <person name="Yan M."/>
            <person name="Wang P."/>
            <person name="Xu J."/>
            <person name="Bruns T."/>
            <person name="Baldrian P."/>
            <person name="Vilgalys R."/>
            <person name="Dunand C."/>
            <person name="Henrissat B."/>
            <person name="Grigoriev I.V."/>
            <person name="Hibbett D."/>
            <person name="Nagy L.G."/>
            <person name="Martin F.M."/>
        </authorList>
    </citation>
    <scope>NUCLEOTIDE SEQUENCE</scope>
    <source>
        <strain evidence="1">P2</strain>
    </source>
</reference>
<evidence type="ECO:0000313" key="1">
    <source>
        <dbReference type="EMBL" id="KAF9649113.1"/>
    </source>
</evidence>
<dbReference type="EMBL" id="MU118002">
    <property type="protein sequence ID" value="KAF9649113.1"/>
    <property type="molecule type" value="Genomic_DNA"/>
</dbReference>
<organism evidence="1 2">
    <name type="scientific">Thelephora ganbajun</name>
    <name type="common">Ganba fungus</name>
    <dbReference type="NCBI Taxonomy" id="370292"/>
    <lineage>
        <taxon>Eukaryota</taxon>
        <taxon>Fungi</taxon>
        <taxon>Dikarya</taxon>
        <taxon>Basidiomycota</taxon>
        <taxon>Agaricomycotina</taxon>
        <taxon>Agaricomycetes</taxon>
        <taxon>Thelephorales</taxon>
        <taxon>Thelephoraceae</taxon>
        <taxon>Thelephora</taxon>
    </lineage>
</organism>
<keyword evidence="2" id="KW-1185">Reference proteome</keyword>